<name>I8AIX8_9BACL</name>
<dbReference type="eggNOG" id="COG4278">
    <property type="taxonomic scope" value="Bacteria"/>
</dbReference>
<accession>I8AIX8</accession>
<evidence type="ECO:0000313" key="2">
    <source>
        <dbReference type="Proteomes" id="UP000004080"/>
    </source>
</evidence>
<proteinExistence type="predicted"/>
<comment type="caution">
    <text evidence="1">The sequence shown here is derived from an EMBL/GenBank/DDBJ whole genome shotgun (WGS) entry which is preliminary data.</text>
</comment>
<dbReference type="OrthoDB" id="71172at2"/>
<dbReference type="RefSeq" id="WP_007201654.1">
    <property type="nucleotide sequence ID" value="NZ_AKKV01000024.1"/>
</dbReference>
<reference evidence="1 2" key="1">
    <citation type="journal article" date="2012" name="J. Bacteriol.">
        <title>Genome of Bacillus macauensis ZFHKF-1, a Long-Chain-Forming Bacterium.</title>
        <authorList>
            <person name="Cai L."/>
            <person name="Zhang T."/>
        </authorList>
    </citation>
    <scope>NUCLEOTIDE SEQUENCE [LARGE SCALE GENOMIC DNA]</scope>
    <source>
        <strain evidence="1 2">ZFHKF-1</strain>
    </source>
</reference>
<evidence type="ECO:0000313" key="1">
    <source>
        <dbReference type="EMBL" id="EIT85722.1"/>
    </source>
</evidence>
<dbReference type="STRING" id="1196324.A374_07804"/>
<dbReference type="AlphaFoldDB" id="I8AIX8"/>
<keyword evidence="2" id="KW-1185">Reference proteome</keyword>
<organism evidence="1 2">
    <name type="scientific">Fictibacillus macauensis ZFHKF-1</name>
    <dbReference type="NCBI Taxonomy" id="1196324"/>
    <lineage>
        <taxon>Bacteria</taxon>
        <taxon>Bacillati</taxon>
        <taxon>Bacillota</taxon>
        <taxon>Bacilli</taxon>
        <taxon>Bacillales</taxon>
        <taxon>Fictibacillaceae</taxon>
        <taxon>Fictibacillus</taxon>
    </lineage>
</organism>
<dbReference type="PATRIC" id="fig|1196324.3.peg.1600"/>
<gene>
    <name evidence="1" type="ORF">A374_07804</name>
</gene>
<dbReference type="Proteomes" id="UP000004080">
    <property type="component" value="Unassembled WGS sequence"/>
</dbReference>
<dbReference type="EMBL" id="AKKV01000024">
    <property type="protein sequence ID" value="EIT85722.1"/>
    <property type="molecule type" value="Genomic_DNA"/>
</dbReference>
<protein>
    <submittedName>
        <fullName evidence="1">Uncharacterized protein</fullName>
    </submittedName>
</protein>
<sequence length="310" mass="35143">MIYTIVFSILAFILGFSCSHKLKKKPLTRMFTNTTLPSQLGLLPHTGLEEVVAQLEASWNPAFAQHVRARVLKKGVIHPDDYPIYELELKRFFILTSIMKEVPMYSTAVDSLWHEMLLFTKEYDQFSQHFLGQMIHHTPYVTTEDTEARHRDRVWFEYVYTHVFKTNQTVMKLYGEFFKSQTVSFVDTIRNHSIDELSSLLFAPKTDVASQAVQTLVAKMKNEIHHVEQAMLTERPSFLRSIVPYRNSHSNSWMLTKTILFSLYGTSVLHPYLPNNTSTSSDSSFVDGGSCDHSCGSSCGSSCGGGCGGS</sequence>